<evidence type="ECO:0000313" key="5">
    <source>
        <dbReference type="Proteomes" id="UP000515591"/>
    </source>
</evidence>
<evidence type="ECO:0000313" key="4">
    <source>
        <dbReference type="EMBL" id="MDV3442202.1"/>
    </source>
</evidence>
<evidence type="ECO:0000313" key="6">
    <source>
        <dbReference type="Proteomes" id="UP001273935"/>
    </source>
</evidence>
<feature type="domain" description="TssC1 N-terminal" evidence="1">
    <location>
        <begin position="66"/>
        <end position="365"/>
    </location>
</feature>
<dbReference type="EMBL" id="AP022213">
    <property type="protein sequence ID" value="BBT16461.1"/>
    <property type="molecule type" value="Genomic_DNA"/>
</dbReference>
<dbReference type="Pfam" id="PF18945">
    <property type="entry name" value="VipB_2"/>
    <property type="match status" value="1"/>
</dbReference>
<feature type="domain" description="TssC1 C-terminal" evidence="2">
    <location>
        <begin position="375"/>
        <end position="486"/>
    </location>
</feature>
<protein>
    <submittedName>
        <fullName evidence="4">Type VI secretion system contractile sheath large subunit</fullName>
    </submittedName>
    <submittedName>
        <fullName evidence="3">Uricase</fullName>
    </submittedName>
</protein>
<dbReference type="Pfam" id="PF05943">
    <property type="entry name" value="VipB"/>
    <property type="match status" value="1"/>
</dbReference>
<keyword evidence="6" id="KW-1185">Reference proteome</keyword>
<dbReference type="EMBL" id="JAWJUL010000106">
    <property type="protein sequence ID" value="MDV3442202.1"/>
    <property type="molecule type" value="Genomic_DNA"/>
</dbReference>
<proteinExistence type="predicted"/>
<gene>
    <name evidence="4" type="primary">tssC</name>
    <name evidence="4" type="ORF">R0G64_22565</name>
    <name evidence="3" type="ORF">WP8S17C03_25100</name>
</gene>
<reference evidence="3 5" key="1">
    <citation type="submission" date="2019-12" db="EMBL/GenBank/DDBJ databases">
        <title>complete genome sequences of Pseudomonas otitidis str. WP8-S17-CRE-03 isolated from wastewater treatment plant effluent.</title>
        <authorList>
            <person name="Sekizuka T."/>
            <person name="Itokawa K."/>
            <person name="Yatsu K."/>
            <person name="Inamine Y."/>
            <person name="Kuroda M."/>
        </authorList>
    </citation>
    <scope>NUCLEOTIDE SEQUENCE [LARGE SCALE GENOMIC DNA]</scope>
    <source>
        <strain evidence="3 5">WP8-S17-CRE-03</strain>
    </source>
</reference>
<evidence type="ECO:0000259" key="1">
    <source>
        <dbReference type="Pfam" id="PF05943"/>
    </source>
</evidence>
<organism evidence="3 5">
    <name type="scientific">Metapseudomonas otitidis</name>
    <dbReference type="NCBI Taxonomy" id="319939"/>
    <lineage>
        <taxon>Bacteria</taxon>
        <taxon>Pseudomonadati</taxon>
        <taxon>Pseudomonadota</taxon>
        <taxon>Gammaproteobacteria</taxon>
        <taxon>Pseudomonadales</taxon>
        <taxon>Pseudomonadaceae</taxon>
        <taxon>Metapseudomonas</taxon>
    </lineage>
</organism>
<dbReference type="PANTHER" id="PTHR35565:SF3">
    <property type="entry name" value="TYPE VI SECRETION SYSTEM SHEATH PROTEIN TSSC1"/>
    <property type="match status" value="1"/>
</dbReference>
<evidence type="ECO:0000313" key="3">
    <source>
        <dbReference type="EMBL" id="BBT16461.1"/>
    </source>
</evidence>
<dbReference type="InterPro" id="IPR044031">
    <property type="entry name" value="TssC1_N"/>
</dbReference>
<sequence length="492" mass="54835">MATEAGASSESTTQTLTLLDRIIAEGRMAHDESQQGYARDLLAEFATQVLDEGMAIDKDTVAMINDRISQIDKLISDQLNEVLHHPELQKLEASWRGLHMLVDQTETSSRLKLRLLNVTQKELQNDLEKAVEFDQSALFKKIYEEEYGTFGGHPFSLLVGDYAFGRHPQDVALLEKLSNVAAAAHAPFIAAANPKLFDMNSFTELAVPRELGKIFESLELIKWRSFRESEDSRYVSLVLPNFLLRLPYGPDTKPVEGMDYVEDVNGTDHSKYLWGNAAWLLAARITSAFAKYGWCAAIRGAEGGGAVEGLPAHTFRTLSGDLTLKCPTEVAITDRREKELNDLGFISLCHKKNTDMAVFFGGQTTNKAKVYNTNEANANARISAMLPYVLAASRFAHYLKVIMRDKVGSFMTRDNVQTYLNNWIADYVLINDNAPQEIKAQYPLREARVDVSEVAGKPGVYRATVFLRPHFQLEELTASIRLVASLPPPVAA</sequence>
<reference evidence="4 6" key="2">
    <citation type="submission" date="2023-10" db="EMBL/GenBank/DDBJ databases">
        <title>Pseudomonas otitidis isolated from a paediatric patient with cystic fibrosis in Chile.</title>
        <authorList>
            <person name="Amsteins-Romero L."/>
            <person name="Opazo-Capurro A."/>
            <person name="Matus-Kohler M."/>
            <person name="Gonzalez-Rocha G."/>
        </authorList>
    </citation>
    <scope>NUCLEOTIDE SEQUENCE [LARGE SCALE GENOMIC DNA]</scope>
    <source>
        <strain evidence="4 6">P-714</strain>
    </source>
</reference>
<dbReference type="RefSeq" id="WP_074971091.1">
    <property type="nucleotide sequence ID" value="NZ_AP022213.1"/>
</dbReference>
<dbReference type="STRING" id="319939.SAMN05216263_11167"/>
<dbReference type="InterPro" id="IPR010269">
    <property type="entry name" value="T6SS_TssC-like"/>
</dbReference>
<dbReference type="Proteomes" id="UP001273935">
    <property type="component" value="Unassembled WGS sequence"/>
</dbReference>
<accession>A0A1I0UFH7</accession>
<dbReference type="Proteomes" id="UP000515591">
    <property type="component" value="Chromosome"/>
</dbReference>
<dbReference type="AlphaFoldDB" id="A0A1I0UFH7"/>
<dbReference type="NCBIfam" id="TIGR03355">
    <property type="entry name" value="VI_chp_2"/>
    <property type="match status" value="1"/>
</dbReference>
<dbReference type="InterPro" id="IPR044032">
    <property type="entry name" value="TssC1_C"/>
</dbReference>
<evidence type="ECO:0000259" key="2">
    <source>
        <dbReference type="Pfam" id="PF18945"/>
    </source>
</evidence>
<dbReference type="PANTHER" id="PTHR35565">
    <property type="entry name" value="CYTOPLASMIC PROTEIN-RELATED"/>
    <property type="match status" value="1"/>
</dbReference>
<name>A0A1I0UFH7_9GAMM</name>